<proteinExistence type="predicted"/>
<dbReference type="EMBL" id="CP159534">
    <property type="protein sequence ID" value="XCJ68481.1"/>
    <property type="molecule type" value="Genomic_DNA"/>
</dbReference>
<evidence type="ECO:0008006" key="2">
    <source>
        <dbReference type="Google" id="ProtNLM"/>
    </source>
</evidence>
<protein>
    <recommendedName>
        <fullName evidence="2">Glyoxalase-like domain-containing protein</fullName>
    </recommendedName>
</protein>
<gene>
    <name evidence="1" type="ORF">ABII15_00270</name>
</gene>
<dbReference type="KEGG" id="stac:ABII15_00270"/>
<reference evidence="1" key="1">
    <citation type="submission" date="2024-06" db="EMBL/GenBank/DDBJ databases">
        <title>Streptomyces sp. strain HUAS MG91 genome sequences.</title>
        <authorList>
            <person name="Mo P."/>
        </authorList>
    </citation>
    <scope>NUCLEOTIDE SEQUENCE</scope>
    <source>
        <strain evidence="1">HUAS MG91</strain>
    </source>
</reference>
<dbReference type="AlphaFoldDB" id="A0AAU8IK54"/>
<accession>A0AAU8IK54</accession>
<dbReference type="RefSeq" id="WP_353940167.1">
    <property type="nucleotide sequence ID" value="NZ_CP159534.1"/>
</dbReference>
<organism evidence="1">
    <name type="scientific">Streptomyces tabacisoli</name>
    <dbReference type="NCBI Taxonomy" id="3156398"/>
    <lineage>
        <taxon>Bacteria</taxon>
        <taxon>Bacillati</taxon>
        <taxon>Actinomycetota</taxon>
        <taxon>Actinomycetes</taxon>
        <taxon>Kitasatosporales</taxon>
        <taxon>Streptomycetaceae</taxon>
        <taxon>Streptomyces</taxon>
    </lineage>
</organism>
<sequence>MTLDLGGQRQGAGCPVVLMEPVDEVFFGPEGEGLGDGMHGERHAVAGEEGLQVLRWKLTADPAEITALNQVADGCGYAAVAYEPAL</sequence>
<evidence type="ECO:0000313" key="1">
    <source>
        <dbReference type="EMBL" id="XCJ68481.1"/>
    </source>
</evidence>
<name>A0AAU8IK54_9ACTN</name>